<feature type="transmembrane region" description="Helical" evidence="1">
    <location>
        <begin position="12"/>
        <end position="33"/>
    </location>
</feature>
<feature type="non-terminal residue" evidence="2">
    <location>
        <position position="58"/>
    </location>
</feature>
<name>A0A392SR54_9FABA</name>
<keyword evidence="3" id="KW-1185">Reference proteome</keyword>
<keyword evidence="1" id="KW-0812">Transmembrane</keyword>
<evidence type="ECO:0000313" key="2">
    <source>
        <dbReference type="EMBL" id="MCI51343.1"/>
    </source>
</evidence>
<dbReference type="Proteomes" id="UP000265520">
    <property type="component" value="Unassembled WGS sequence"/>
</dbReference>
<organism evidence="2 3">
    <name type="scientific">Trifolium medium</name>
    <dbReference type="NCBI Taxonomy" id="97028"/>
    <lineage>
        <taxon>Eukaryota</taxon>
        <taxon>Viridiplantae</taxon>
        <taxon>Streptophyta</taxon>
        <taxon>Embryophyta</taxon>
        <taxon>Tracheophyta</taxon>
        <taxon>Spermatophyta</taxon>
        <taxon>Magnoliopsida</taxon>
        <taxon>eudicotyledons</taxon>
        <taxon>Gunneridae</taxon>
        <taxon>Pentapetalae</taxon>
        <taxon>rosids</taxon>
        <taxon>fabids</taxon>
        <taxon>Fabales</taxon>
        <taxon>Fabaceae</taxon>
        <taxon>Papilionoideae</taxon>
        <taxon>50 kb inversion clade</taxon>
        <taxon>NPAAA clade</taxon>
        <taxon>Hologalegina</taxon>
        <taxon>IRL clade</taxon>
        <taxon>Trifolieae</taxon>
        <taxon>Trifolium</taxon>
    </lineage>
</organism>
<proteinExistence type="predicted"/>
<sequence>MFGEILKVSGFFLFIWFILSATLILMKFVIVSLDLGTETYNQYKFPRGFDEVPPGIPT</sequence>
<comment type="caution">
    <text evidence="2">The sequence shown here is derived from an EMBL/GenBank/DDBJ whole genome shotgun (WGS) entry which is preliminary data.</text>
</comment>
<dbReference type="AlphaFoldDB" id="A0A392SR54"/>
<accession>A0A392SR54</accession>
<keyword evidence="1" id="KW-0472">Membrane</keyword>
<protein>
    <submittedName>
        <fullName evidence="2">F-box family protein</fullName>
    </submittedName>
</protein>
<evidence type="ECO:0000256" key="1">
    <source>
        <dbReference type="SAM" id="Phobius"/>
    </source>
</evidence>
<evidence type="ECO:0000313" key="3">
    <source>
        <dbReference type="Proteomes" id="UP000265520"/>
    </source>
</evidence>
<reference evidence="2 3" key="1">
    <citation type="journal article" date="2018" name="Front. Plant Sci.">
        <title>Red Clover (Trifolium pratense) and Zigzag Clover (T. medium) - A Picture of Genomic Similarities and Differences.</title>
        <authorList>
            <person name="Dluhosova J."/>
            <person name="Istvanek J."/>
            <person name="Nedelnik J."/>
            <person name="Repkova J."/>
        </authorList>
    </citation>
    <scope>NUCLEOTIDE SEQUENCE [LARGE SCALE GENOMIC DNA]</scope>
    <source>
        <strain evidence="3">cv. 10/8</strain>
        <tissue evidence="2">Leaf</tissue>
    </source>
</reference>
<dbReference type="EMBL" id="LXQA010430372">
    <property type="protein sequence ID" value="MCI51343.1"/>
    <property type="molecule type" value="Genomic_DNA"/>
</dbReference>
<keyword evidence="1" id="KW-1133">Transmembrane helix</keyword>